<dbReference type="GO" id="GO:0071973">
    <property type="term" value="P:bacterial-type flagellum-dependent cell motility"/>
    <property type="evidence" value="ECO:0007669"/>
    <property type="project" value="InterPro"/>
</dbReference>
<evidence type="ECO:0000256" key="7">
    <source>
        <dbReference type="ARBA" id="ARBA00022779"/>
    </source>
</evidence>
<dbReference type="EMBL" id="JAGSPM010000015">
    <property type="protein sequence ID" value="MBR7748355.1"/>
    <property type="molecule type" value="Genomic_DNA"/>
</dbReference>
<proteinExistence type="inferred from homology"/>
<evidence type="ECO:0000256" key="3">
    <source>
        <dbReference type="ARBA" id="ARBA00008281"/>
    </source>
</evidence>
<evidence type="ECO:0000256" key="6">
    <source>
        <dbReference type="ARBA" id="ARBA00022692"/>
    </source>
</evidence>
<keyword evidence="5 10" id="KW-0145">Chemotaxis</keyword>
<dbReference type="Proteomes" id="UP000680158">
    <property type="component" value="Unassembled WGS sequence"/>
</dbReference>
<comment type="caution">
    <text evidence="11">The sequence shown here is derived from an EMBL/GenBank/DDBJ whole genome shotgun (WGS) entry which is preliminary data.</text>
</comment>
<keyword evidence="11" id="KW-0966">Cell projection</keyword>
<dbReference type="RefSeq" id="WP_212685647.1">
    <property type="nucleotide sequence ID" value="NZ_JAGSPM010000015.1"/>
</dbReference>
<evidence type="ECO:0000256" key="4">
    <source>
        <dbReference type="ARBA" id="ARBA00022475"/>
    </source>
</evidence>
<comment type="subcellular location">
    <subcellularLocation>
        <location evidence="10">Cell inner membrane</location>
    </subcellularLocation>
    <subcellularLocation>
        <location evidence="2">Cell membrane</location>
        <topology evidence="2">Single-pass membrane protein</topology>
    </subcellularLocation>
</comment>
<reference evidence="11 12" key="1">
    <citation type="submission" date="2021-04" db="EMBL/GenBank/DDBJ databases">
        <title>novel species isolated from subtropical streams in China.</title>
        <authorList>
            <person name="Lu H."/>
        </authorList>
    </citation>
    <scope>NUCLEOTIDE SEQUENCE [LARGE SCALE GENOMIC DNA]</scope>
    <source>
        <strain evidence="11 12">BYS107W</strain>
    </source>
</reference>
<dbReference type="InterPro" id="IPR005503">
    <property type="entry name" value="FliL"/>
</dbReference>
<comment type="function">
    <text evidence="1 10">Controls the rotational direction of flagella during chemotaxis.</text>
</comment>
<keyword evidence="10" id="KW-0997">Cell inner membrane</keyword>
<keyword evidence="6 10" id="KW-0812">Transmembrane</keyword>
<gene>
    <name evidence="11" type="ORF">KDM92_17350</name>
</gene>
<keyword evidence="7 10" id="KW-0283">Flagellar rotation</keyword>
<keyword evidence="8 10" id="KW-1133">Transmembrane helix</keyword>
<evidence type="ECO:0000313" key="11">
    <source>
        <dbReference type="EMBL" id="MBR7748355.1"/>
    </source>
</evidence>
<evidence type="ECO:0000256" key="1">
    <source>
        <dbReference type="ARBA" id="ARBA00002254"/>
    </source>
</evidence>
<evidence type="ECO:0000313" key="12">
    <source>
        <dbReference type="Proteomes" id="UP000680158"/>
    </source>
</evidence>
<dbReference type="AlphaFoldDB" id="A0A941I4Y5"/>
<keyword evidence="9 10" id="KW-0472">Membrane</keyword>
<sequence length="148" mass="16800">MPINKMIPPKKKVASDRFAMIAASVVLLFFAGVALFIYLGRVADRNISNSTYAELQQNIVNDQGMVARLSVSVQVSRDDDEWLADNKAALNEQFRKELTSLDLETLRTKEGLQELQDELTRKLNLVFKTDKIQAVMVTELLLQDQRND</sequence>
<dbReference type="GO" id="GO:0005886">
    <property type="term" value="C:plasma membrane"/>
    <property type="evidence" value="ECO:0007669"/>
    <property type="project" value="UniProtKB-SubCell"/>
</dbReference>
<evidence type="ECO:0000256" key="10">
    <source>
        <dbReference type="RuleBase" id="RU364125"/>
    </source>
</evidence>
<protein>
    <recommendedName>
        <fullName evidence="10">Flagellar protein FliL</fullName>
    </recommendedName>
</protein>
<evidence type="ECO:0000256" key="2">
    <source>
        <dbReference type="ARBA" id="ARBA00004162"/>
    </source>
</evidence>
<name>A0A941I4Y5_9BURK</name>
<accession>A0A941I4Y5</accession>
<comment type="similarity">
    <text evidence="3 10">Belongs to the FliL family.</text>
</comment>
<feature type="transmembrane region" description="Helical" evidence="10">
    <location>
        <begin position="21"/>
        <end position="40"/>
    </location>
</feature>
<keyword evidence="12" id="KW-1185">Reference proteome</keyword>
<evidence type="ECO:0000256" key="5">
    <source>
        <dbReference type="ARBA" id="ARBA00022500"/>
    </source>
</evidence>
<organism evidence="11 12">
    <name type="scientific">Undibacterium baiyunense</name>
    <dbReference type="NCBI Taxonomy" id="2828731"/>
    <lineage>
        <taxon>Bacteria</taxon>
        <taxon>Pseudomonadati</taxon>
        <taxon>Pseudomonadota</taxon>
        <taxon>Betaproteobacteria</taxon>
        <taxon>Burkholderiales</taxon>
        <taxon>Oxalobacteraceae</taxon>
        <taxon>Undibacterium</taxon>
    </lineage>
</organism>
<keyword evidence="11" id="KW-0282">Flagellum</keyword>
<evidence type="ECO:0000256" key="9">
    <source>
        <dbReference type="ARBA" id="ARBA00023136"/>
    </source>
</evidence>
<dbReference type="GO" id="GO:0006935">
    <property type="term" value="P:chemotaxis"/>
    <property type="evidence" value="ECO:0007669"/>
    <property type="project" value="UniProtKB-KW"/>
</dbReference>
<evidence type="ECO:0000256" key="8">
    <source>
        <dbReference type="ARBA" id="ARBA00022989"/>
    </source>
</evidence>
<dbReference type="Pfam" id="PF03748">
    <property type="entry name" value="FliL"/>
    <property type="match status" value="1"/>
</dbReference>
<keyword evidence="4" id="KW-1003">Cell membrane</keyword>
<keyword evidence="11" id="KW-0969">Cilium</keyword>
<dbReference type="GO" id="GO:0009425">
    <property type="term" value="C:bacterial-type flagellum basal body"/>
    <property type="evidence" value="ECO:0007669"/>
    <property type="project" value="InterPro"/>
</dbReference>